<name>A0ABR1L777_9PEZI</name>
<feature type="region of interest" description="Disordered" evidence="1">
    <location>
        <begin position="378"/>
        <end position="412"/>
    </location>
</feature>
<gene>
    <name evidence="2" type="ORF">IWX46DRAFT_585351</name>
</gene>
<proteinExistence type="predicted"/>
<dbReference type="Proteomes" id="UP001365128">
    <property type="component" value="Unassembled WGS sequence"/>
</dbReference>
<evidence type="ECO:0000256" key="1">
    <source>
        <dbReference type="SAM" id="MobiDB-lite"/>
    </source>
</evidence>
<keyword evidence="3" id="KW-1185">Reference proteome</keyword>
<accession>A0ABR1L777</accession>
<sequence>MPNDEKIASPIPQNGLDDGAVSMIEPRFRYAHHDPSFHEERGSLGSQTLLPHPHRVFPLSHSEDIFSDPIARFYRDADGPWSSVEANIIQSASLPSTIGPTGDAGEPESRFQALSDVSAVSETSAWAQPAVFALSKGSNHGAEVAKNAASFQGGKRTAACRECDGTGEGEDENAKMPTITTPAAARRPSKLFHCRTCHRNFKCASDLNRSSPPHRKDRRKHCKPFTCSVPGCVRGKTLGFTTVNDLNRHKKSVHPEEMMMMAAANTTFSSSSTTTTTTTTTSYSSSTTSSSTPTATNASTTTEPMEMATQTKIGGDMQTQTKTKNIMPTTPSFRCVGRGCARSAKIWPRRDNFTQHVRRVHGEEGCAEIVRRSLFYPNGAPPVDEVSPARGASLIGSSMKRKSGGKGKRSKI</sequence>
<evidence type="ECO:0008006" key="4">
    <source>
        <dbReference type="Google" id="ProtNLM"/>
    </source>
</evidence>
<organism evidence="2 3">
    <name type="scientific">Phyllosticta citricarpa</name>
    <dbReference type="NCBI Taxonomy" id="55181"/>
    <lineage>
        <taxon>Eukaryota</taxon>
        <taxon>Fungi</taxon>
        <taxon>Dikarya</taxon>
        <taxon>Ascomycota</taxon>
        <taxon>Pezizomycotina</taxon>
        <taxon>Dothideomycetes</taxon>
        <taxon>Dothideomycetes incertae sedis</taxon>
        <taxon>Botryosphaeriales</taxon>
        <taxon>Phyllostictaceae</taxon>
        <taxon>Phyllosticta</taxon>
    </lineage>
</organism>
<dbReference type="Gene3D" id="3.30.160.60">
    <property type="entry name" value="Classic Zinc Finger"/>
    <property type="match status" value="1"/>
</dbReference>
<comment type="caution">
    <text evidence="2">The sequence shown here is derived from an EMBL/GenBank/DDBJ whole genome shotgun (WGS) entry which is preliminary data.</text>
</comment>
<evidence type="ECO:0000313" key="2">
    <source>
        <dbReference type="EMBL" id="KAK7531067.1"/>
    </source>
</evidence>
<dbReference type="EMBL" id="JBBPDW010000059">
    <property type="protein sequence ID" value="KAK7531067.1"/>
    <property type="molecule type" value="Genomic_DNA"/>
</dbReference>
<reference evidence="2 3" key="1">
    <citation type="submission" date="2024-04" db="EMBL/GenBank/DDBJ databases">
        <title>Phyllosticta paracitricarpa is synonymous to the EU quarantine fungus P. citricarpa based on phylogenomic analyses.</title>
        <authorList>
            <consortium name="Lawrence Berkeley National Laboratory"/>
            <person name="Van Ingen-Buijs V.A."/>
            <person name="Van Westerhoven A.C."/>
            <person name="Haridas S."/>
            <person name="Skiadas P."/>
            <person name="Martin F."/>
            <person name="Groenewald J.Z."/>
            <person name="Crous P.W."/>
            <person name="Seidl M.F."/>
        </authorList>
    </citation>
    <scope>NUCLEOTIDE SEQUENCE [LARGE SCALE GENOMIC DNA]</scope>
    <source>
        <strain evidence="2 3">CBS 122670</strain>
    </source>
</reference>
<feature type="compositionally biased region" description="Low complexity" evidence="1">
    <location>
        <begin position="267"/>
        <end position="302"/>
    </location>
</feature>
<feature type="region of interest" description="Disordered" evidence="1">
    <location>
        <begin position="267"/>
        <end position="305"/>
    </location>
</feature>
<protein>
    <recommendedName>
        <fullName evidence="4">C2H2-type domain-containing protein</fullName>
    </recommendedName>
</protein>
<evidence type="ECO:0000313" key="3">
    <source>
        <dbReference type="Proteomes" id="UP001365128"/>
    </source>
</evidence>
<feature type="compositionally biased region" description="Basic residues" evidence="1">
    <location>
        <begin position="399"/>
        <end position="412"/>
    </location>
</feature>